<feature type="transmembrane region" description="Helical" evidence="1">
    <location>
        <begin position="12"/>
        <end position="28"/>
    </location>
</feature>
<feature type="transmembrane region" description="Helical" evidence="1">
    <location>
        <begin position="149"/>
        <end position="165"/>
    </location>
</feature>
<evidence type="ECO:0008006" key="4">
    <source>
        <dbReference type="Google" id="ProtNLM"/>
    </source>
</evidence>
<reference evidence="2 3" key="1">
    <citation type="journal article" date="2018" name="Nat. Biotechnol.">
        <title>A standardized bacterial taxonomy based on genome phylogeny substantially revises the tree of life.</title>
        <authorList>
            <person name="Parks D.H."/>
            <person name="Chuvochina M."/>
            <person name="Waite D.W."/>
            <person name="Rinke C."/>
            <person name="Skarshewski A."/>
            <person name="Chaumeil P.A."/>
            <person name="Hugenholtz P."/>
        </authorList>
    </citation>
    <scope>NUCLEOTIDE SEQUENCE [LARGE SCALE GENOMIC DNA]</scope>
    <source>
        <strain evidence="2">UBA9015</strain>
    </source>
</reference>
<evidence type="ECO:0000313" key="2">
    <source>
        <dbReference type="EMBL" id="HCB75856.1"/>
    </source>
</evidence>
<dbReference type="AlphaFoldDB" id="A0A3D0WAU9"/>
<organism evidence="2 3">
    <name type="scientific">Sphingomonas bacterium</name>
    <dbReference type="NCBI Taxonomy" id="1895847"/>
    <lineage>
        <taxon>Bacteria</taxon>
        <taxon>Pseudomonadati</taxon>
        <taxon>Pseudomonadota</taxon>
        <taxon>Alphaproteobacteria</taxon>
        <taxon>Sphingomonadales</taxon>
        <taxon>Sphingomonadaceae</taxon>
        <taxon>Sphingomonas</taxon>
    </lineage>
</organism>
<keyword evidence="1" id="KW-0812">Transmembrane</keyword>
<feature type="transmembrane region" description="Helical" evidence="1">
    <location>
        <begin position="123"/>
        <end position="142"/>
    </location>
</feature>
<feature type="transmembrane region" description="Helical" evidence="1">
    <location>
        <begin position="277"/>
        <end position="302"/>
    </location>
</feature>
<proteinExistence type="predicted"/>
<dbReference type="EMBL" id="DOYJ01000191">
    <property type="protein sequence ID" value="HCB75856.1"/>
    <property type="molecule type" value="Genomic_DNA"/>
</dbReference>
<protein>
    <recommendedName>
        <fullName evidence="4">Glycosyltransferase RgtA/B/C/D-like domain-containing protein</fullName>
    </recommendedName>
</protein>
<name>A0A3D0WAU9_9SPHN</name>
<gene>
    <name evidence="2" type="ORF">DEP91_06735</name>
</gene>
<evidence type="ECO:0000256" key="1">
    <source>
        <dbReference type="SAM" id="Phobius"/>
    </source>
</evidence>
<evidence type="ECO:0000313" key="3">
    <source>
        <dbReference type="Proteomes" id="UP000262699"/>
    </source>
</evidence>
<accession>A0A3D0WAU9</accession>
<sequence length="544" mass="55967">MDTPAPIARDLTLASGLAGVMTLGWWWVRRADLARLALPDGDDAVRLQQIRDWLGGQAFGDLSQYRIGVDGVTMHWSRLPDLIPAAMLRAGMGEAAMLVLWPALLFAAFLFVTARLARAVGARPVDAAILAALAYPATTLFAPGRIDHHGLQMVLLALFALGLVARRERAGGVVAGMAAALSLGIGMETAPVLAVGIGVAVLHWTRAPGPRLLAMAVALFLGLALLAMVFAPGDWASAPCDGFARASWRAGSIGASALVLLGLAGGRLPSPAARASAAVVTGGVAFAAIALFVPACLSPYGAVDPALARVWLTEVGEAQPMLATDPRWAIGYVGVGVVGLIAAGLIARYRPALTIAALVAAGLGIAFLQLRGAYTAAALAPPLIALALDRARGVSPLAALPIWVAGAGIVWPIAAAALPVAQAPAAGPPCDRIEPARAMAALAPGRVLGPVDLGPWLLVATRHHAIAAPYHRNAAGNLASYRLFAGSESEARATAQDLRVDYVVACPAALSSMRIDHGFGPALVGGNTPAWLQPTGVPNVWRRR</sequence>
<keyword evidence="1" id="KW-0472">Membrane</keyword>
<feature type="transmembrane region" description="Helical" evidence="1">
    <location>
        <begin position="394"/>
        <end position="418"/>
    </location>
</feature>
<dbReference type="Proteomes" id="UP000262699">
    <property type="component" value="Unassembled WGS sequence"/>
</dbReference>
<feature type="transmembrane region" description="Helical" evidence="1">
    <location>
        <begin position="246"/>
        <end position="265"/>
    </location>
</feature>
<feature type="transmembrane region" description="Helical" evidence="1">
    <location>
        <begin position="212"/>
        <end position="231"/>
    </location>
</feature>
<keyword evidence="1" id="KW-1133">Transmembrane helix</keyword>
<comment type="caution">
    <text evidence="2">The sequence shown here is derived from an EMBL/GenBank/DDBJ whole genome shotgun (WGS) entry which is preliminary data.</text>
</comment>
<feature type="transmembrane region" description="Helical" evidence="1">
    <location>
        <begin position="353"/>
        <end position="374"/>
    </location>
</feature>
<feature type="transmembrane region" description="Helical" evidence="1">
    <location>
        <begin position="95"/>
        <end position="117"/>
    </location>
</feature>
<feature type="transmembrane region" description="Helical" evidence="1">
    <location>
        <begin position="177"/>
        <end position="200"/>
    </location>
</feature>
<feature type="transmembrane region" description="Helical" evidence="1">
    <location>
        <begin position="328"/>
        <end position="346"/>
    </location>
</feature>